<feature type="compositionally biased region" description="Polar residues" evidence="2">
    <location>
        <begin position="28"/>
        <end position="41"/>
    </location>
</feature>
<organism evidence="3 4">
    <name type="scientific">Ensete ventricosum</name>
    <name type="common">Abyssinian banana</name>
    <name type="synonym">Musa ensete</name>
    <dbReference type="NCBI Taxonomy" id="4639"/>
    <lineage>
        <taxon>Eukaryota</taxon>
        <taxon>Viridiplantae</taxon>
        <taxon>Streptophyta</taxon>
        <taxon>Embryophyta</taxon>
        <taxon>Tracheophyta</taxon>
        <taxon>Spermatophyta</taxon>
        <taxon>Magnoliopsida</taxon>
        <taxon>Liliopsida</taxon>
        <taxon>Zingiberales</taxon>
        <taxon>Musaceae</taxon>
        <taxon>Ensete</taxon>
    </lineage>
</organism>
<feature type="coiled-coil region" evidence="1">
    <location>
        <begin position="331"/>
        <end position="358"/>
    </location>
</feature>
<evidence type="ECO:0000256" key="2">
    <source>
        <dbReference type="SAM" id="MobiDB-lite"/>
    </source>
</evidence>
<feature type="compositionally biased region" description="Polar residues" evidence="2">
    <location>
        <begin position="120"/>
        <end position="137"/>
    </location>
</feature>
<feature type="compositionally biased region" description="Basic and acidic residues" evidence="2">
    <location>
        <begin position="1"/>
        <end position="12"/>
    </location>
</feature>
<reference evidence="3 4" key="1">
    <citation type="journal article" date="2014" name="Agronomy (Basel)">
        <title>A Draft Genome Sequence for Ensete ventricosum, the Drought-Tolerant Tree Against Hunger.</title>
        <authorList>
            <person name="Harrison J."/>
            <person name="Moore K.A."/>
            <person name="Paszkiewicz K."/>
            <person name="Jones T."/>
            <person name="Grant M."/>
            <person name="Ambacheew D."/>
            <person name="Muzemil S."/>
            <person name="Studholme D.J."/>
        </authorList>
    </citation>
    <scope>NUCLEOTIDE SEQUENCE [LARGE SCALE GENOMIC DNA]</scope>
</reference>
<protein>
    <submittedName>
        <fullName evidence="3">Uncharacterized protein</fullName>
    </submittedName>
</protein>
<evidence type="ECO:0000313" key="3">
    <source>
        <dbReference type="EMBL" id="RRT75254.1"/>
    </source>
</evidence>
<evidence type="ECO:0000313" key="4">
    <source>
        <dbReference type="Proteomes" id="UP000287651"/>
    </source>
</evidence>
<keyword evidence="1" id="KW-0175">Coiled coil</keyword>
<evidence type="ECO:0000256" key="1">
    <source>
        <dbReference type="SAM" id="Coils"/>
    </source>
</evidence>
<comment type="caution">
    <text evidence="3">The sequence shown here is derived from an EMBL/GenBank/DDBJ whole genome shotgun (WGS) entry which is preliminary data.</text>
</comment>
<proteinExistence type="predicted"/>
<dbReference type="Proteomes" id="UP000287651">
    <property type="component" value="Unassembled WGS sequence"/>
</dbReference>
<sequence>MNSGTNHRDLTERANTGTNHGDLAERVNSGTNLGDLTERVSSGTNLGDLVEKANSGINLGDLAERGNSGINLGDLAEGANSGINLRDLAERAILGTDLGDLIERANSGTNLRDFAERANSRSNTASRLSTGCTSRNPGNVPIVRTRPGSPRSSSKRSSDASVPSDDPARRHKKVKVLSRRHKSRHDEGGSRSHSKGKEPTTYVEEPEGQAESPDEAGTLVFVCPRSMKDMCGMKVRKDDVGYYALHMSDLAQQDLDKEMRARGLLHPQLARELYTLLSEVLLARAAKEMILMTLFDRVHDACRLITFIDYRINNLLQEIDALKAGGGPEAVVAAEERVAELERTQQEQTEALQRLETSDK</sequence>
<dbReference type="EMBL" id="AMZH03002537">
    <property type="protein sequence ID" value="RRT75254.1"/>
    <property type="molecule type" value="Genomic_DNA"/>
</dbReference>
<accession>A0A427AGA4</accession>
<feature type="compositionally biased region" description="Basic and acidic residues" evidence="2">
    <location>
        <begin position="184"/>
        <end position="198"/>
    </location>
</feature>
<gene>
    <name evidence="3" type="ORF">B296_00031456</name>
</gene>
<feature type="region of interest" description="Disordered" evidence="2">
    <location>
        <begin position="113"/>
        <end position="216"/>
    </location>
</feature>
<feature type="compositionally biased region" description="Basic residues" evidence="2">
    <location>
        <begin position="169"/>
        <end position="183"/>
    </location>
</feature>
<feature type="region of interest" description="Disordered" evidence="2">
    <location>
        <begin position="1"/>
        <end position="41"/>
    </location>
</feature>
<dbReference type="AlphaFoldDB" id="A0A427AGA4"/>
<feature type="compositionally biased region" description="Acidic residues" evidence="2">
    <location>
        <begin position="204"/>
        <end position="214"/>
    </location>
</feature>
<name>A0A427AGA4_ENSVE</name>